<dbReference type="InterPro" id="IPR011992">
    <property type="entry name" value="EF-hand-dom_pair"/>
</dbReference>
<evidence type="ECO:0000259" key="7">
    <source>
        <dbReference type="PROSITE" id="PS50203"/>
    </source>
</evidence>
<evidence type="ECO:0000313" key="9">
    <source>
        <dbReference type="RefSeq" id="XP_036356830.1"/>
    </source>
</evidence>
<dbReference type="AlphaFoldDB" id="A0A7E6ENE8"/>
<evidence type="ECO:0000313" key="11">
    <source>
        <dbReference type="RefSeq" id="XP_036356832.1"/>
    </source>
</evidence>
<dbReference type="SUPFAM" id="SSF54001">
    <property type="entry name" value="Cysteine proteinases"/>
    <property type="match status" value="1"/>
</dbReference>
<dbReference type="Gene3D" id="2.60.120.380">
    <property type="match status" value="1"/>
</dbReference>
<keyword evidence="3 6" id="KW-0378">Hydrolase</keyword>
<dbReference type="Pfam" id="PF01067">
    <property type="entry name" value="Calpain_III"/>
    <property type="match status" value="1"/>
</dbReference>
<dbReference type="InterPro" id="IPR022683">
    <property type="entry name" value="Calpain_III"/>
</dbReference>
<dbReference type="GO" id="GO:0005737">
    <property type="term" value="C:cytoplasm"/>
    <property type="evidence" value="ECO:0007669"/>
    <property type="project" value="TreeGrafter"/>
</dbReference>
<proteinExistence type="inferred from homology"/>
<evidence type="ECO:0000313" key="8">
    <source>
        <dbReference type="Proteomes" id="UP000515154"/>
    </source>
</evidence>
<dbReference type="PANTHER" id="PTHR10183:SF433">
    <property type="entry name" value="CALPAIN-A-RELATED"/>
    <property type="match status" value="1"/>
</dbReference>
<evidence type="ECO:0000256" key="4">
    <source>
        <dbReference type="ARBA" id="ARBA00022807"/>
    </source>
</evidence>
<dbReference type="FunFam" id="3.90.70.10:FF:000001">
    <property type="entry name" value="Calpain-1 catalytic subunit"/>
    <property type="match status" value="1"/>
</dbReference>
<dbReference type="SMART" id="SM00230">
    <property type="entry name" value="CysPc"/>
    <property type="match status" value="1"/>
</dbReference>
<dbReference type="InterPro" id="IPR022682">
    <property type="entry name" value="Calpain_domain_III"/>
</dbReference>
<evidence type="ECO:0000256" key="6">
    <source>
        <dbReference type="PROSITE-ProRule" id="PRU00239"/>
    </source>
</evidence>
<evidence type="ECO:0000313" key="13">
    <source>
        <dbReference type="RefSeq" id="XP_036356834.1"/>
    </source>
</evidence>
<evidence type="ECO:0000313" key="10">
    <source>
        <dbReference type="RefSeq" id="XP_036356831.1"/>
    </source>
</evidence>
<evidence type="ECO:0000313" key="12">
    <source>
        <dbReference type="RefSeq" id="XP_036356833.1"/>
    </source>
</evidence>
<dbReference type="PRINTS" id="PR00704">
    <property type="entry name" value="CALPAIN"/>
</dbReference>
<dbReference type="InterPro" id="IPR036213">
    <property type="entry name" value="Calpain_III_sf"/>
</dbReference>
<dbReference type="SMART" id="SM00720">
    <property type="entry name" value="calpain_III"/>
    <property type="match status" value="1"/>
</dbReference>
<dbReference type="InterPro" id="IPR000169">
    <property type="entry name" value="Pept_cys_AS"/>
</dbReference>
<dbReference type="RefSeq" id="XP_036356831.1">
    <property type="nucleotide sequence ID" value="XM_036500938.1"/>
</dbReference>
<name>A0A7E6ENE8_9MOLL</name>
<keyword evidence="2 6" id="KW-0645">Protease</keyword>
<dbReference type="RefSeq" id="XP_036356833.1">
    <property type="nucleotide sequence ID" value="XM_036500940.1"/>
</dbReference>
<dbReference type="InterPro" id="IPR038765">
    <property type="entry name" value="Papain-like_cys_pep_sf"/>
</dbReference>
<organism evidence="8 13">
    <name type="scientific">Octopus sinensis</name>
    <name type="common">East Asian common octopus</name>
    <dbReference type="NCBI Taxonomy" id="2607531"/>
    <lineage>
        <taxon>Eukaryota</taxon>
        <taxon>Metazoa</taxon>
        <taxon>Spiralia</taxon>
        <taxon>Lophotrochozoa</taxon>
        <taxon>Mollusca</taxon>
        <taxon>Cephalopoda</taxon>
        <taxon>Coleoidea</taxon>
        <taxon>Octopodiformes</taxon>
        <taxon>Octopoda</taxon>
        <taxon>Incirrata</taxon>
        <taxon>Octopodidae</taxon>
        <taxon>Octopus</taxon>
    </lineage>
</organism>
<dbReference type="SUPFAM" id="SSF47473">
    <property type="entry name" value="EF-hand"/>
    <property type="match status" value="1"/>
</dbReference>
<evidence type="ECO:0000256" key="5">
    <source>
        <dbReference type="PIRSR" id="PIRSR622684-1"/>
    </source>
</evidence>
<gene>
    <name evidence="9 10 11 12 13" type="primary">LOC115209388</name>
</gene>
<evidence type="ECO:0000256" key="1">
    <source>
        <dbReference type="ARBA" id="ARBA00007623"/>
    </source>
</evidence>
<accession>A0A7E6ENE8</accession>
<dbReference type="RefSeq" id="XP_036356832.1">
    <property type="nucleotide sequence ID" value="XM_036500939.1"/>
</dbReference>
<dbReference type="PANTHER" id="PTHR10183">
    <property type="entry name" value="CALPAIN"/>
    <property type="match status" value="1"/>
</dbReference>
<feature type="active site" evidence="5 6">
    <location>
        <position position="241"/>
    </location>
</feature>
<dbReference type="SUPFAM" id="SSF49758">
    <property type="entry name" value="Calpain large subunit, middle domain (domain III)"/>
    <property type="match status" value="1"/>
</dbReference>
<sequence length="665" mass="77591">MNRETHDSYKKIRDQCFKDGKLFEDKDFPANYRSLMQRGINPNITWKRPHEIVEKPVFLREASYYDLNQGELGNCWFICGLNSLIVNSKKKFQKVVPPNQGFEKSDHYAGIFHFRFWRFGKWVEVLVDDRLPVNRGTGKLVYCRNIEEPDEFWSPLVEKAYAKLNGCYQNLTGGLVHNALADMTGGLSEKIILKKEKRTPKELFEIINKMWKMDTMIGVLVHGEDGQPLEQETEEGLVTSHAYAVTKIATVSLQGKKEYLIRLRNPWGKTEWKGKWSDSSQEWEKIDAEEKNKLGSLEKNEGEFWMSIGDVMKYFDLLDLCHQDKEAFISSLEDKGNQEKKDWNTASYIDSWKRDISSGGSERKTESYWSNPQFLLDLEDEKDETPVIISLMEIMEKNRNRMDIFIGFDVHRIKKNAPQPLSDDNFSDESLRFECRAEETEWRENTKYLTLKPGKYVIIPFTQMKNKESRFLLRVFSQTKVVSSSVDQPPCISNDDLEPDNTLKTYADDTEWLDAFELYEFIKPLWTENENFPPLTLETARCFLNFIDEDRLGVIGSEEAEKIKQLLSRWHAEFQSRVKDGSNKADVKGLKRMYSVLGVDIGRKVIEAVTTRYADKDNKISFDDFVQSAAKLLNSYSNFGIYKGHVQKNRKSLSIRKWMELMLYI</sequence>
<evidence type="ECO:0000256" key="2">
    <source>
        <dbReference type="ARBA" id="ARBA00022670"/>
    </source>
</evidence>
<reference evidence="9 10" key="1">
    <citation type="submission" date="2025-08" db="UniProtKB">
        <authorList>
            <consortium name="RefSeq"/>
        </authorList>
    </citation>
    <scope>IDENTIFICATION</scope>
</reference>
<evidence type="ECO:0000256" key="3">
    <source>
        <dbReference type="ARBA" id="ARBA00022801"/>
    </source>
</evidence>
<dbReference type="Pfam" id="PF00648">
    <property type="entry name" value="Peptidase_C2"/>
    <property type="match status" value="1"/>
</dbReference>
<dbReference type="GO" id="GO:0006508">
    <property type="term" value="P:proteolysis"/>
    <property type="evidence" value="ECO:0007669"/>
    <property type="project" value="UniProtKB-KW"/>
</dbReference>
<dbReference type="InterPro" id="IPR022684">
    <property type="entry name" value="Calpain_cysteine_protease"/>
</dbReference>
<protein>
    <submittedName>
        <fullName evidence="9 10">Calpain-11-like isoform X1</fullName>
    </submittedName>
</protein>
<dbReference type="PROSITE" id="PS00139">
    <property type="entry name" value="THIOL_PROTEASE_CYS"/>
    <property type="match status" value="1"/>
</dbReference>
<dbReference type="GO" id="GO:0004198">
    <property type="term" value="F:calcium-dependent cysteine-type endopeptidase activity"/>
    <property type="evidence" value="ECO:0007669"/>
    <property type="project" value="InterPro"/>
</dbReference>
<dbReference type="CDD" id="cd00044">
    <property type="entry name" value="CysPc"/>
    <property type="match status" value="1"/>
</dbReference>
<feature type="domain" description="Calpain catalytic" evidence="7">
    <location>
        <begin position="22"/>
        <end position="324"/>
    </location>
</feature>
<feature type="active site" evidence="5 6">
    <location>
        <position position="75"/>
    </location>
</feature>
<dbReference type="PROSITE" id="PS50203">
    <property type="entry name" value="CALPAIN_CAT"/>
    <property type="match status" value="1"/>
</dbReference>
<comment type="similarity">
    <text evidence="1">Belongs to the peptidase C2 family.</text>
</comment>
<dbReference type="InterPro" id="IPR001300">
    <property type="entry name" value="Peptidase_C2_calpain_cat"/>
</dbReference>
<dbReference type="Proteomes" id="UP000515154">
    <property type="component" value="Linkage group LG3"/>
</dbReference>
<dbReference type="Gene3D" id="3.90.70.10">
    <property type="entry name" value="Cysteine proteinases"/>
    <property type="match status" value="1"/>
</dbReference>
<dbReference type="Gene3D" id="1.10.238.10">
    <property type="entry name" value="EF-hand"/>
    <property type="match status" value="1"/>
</dbReference>
<dbReference type="RefSeq" id="XP_036356830.1">
    <property type="nucleotide sequence ID" value="XM_036500937.1"/>
</dbReference>
<dbReference type="RefSeq" id="XP_036356834.1">
    <property type="nucleotide sequence ID" value="XM_036500941.1"/>
</dbReference>
<keyword evidence="8" id="KW-1185">Reference proteome</keyword>
<feature type="active site" evidence="5 6">
    <location>
        <position position="265"/>
    </location>
</feature>
<keyword evidence="4 6" id="KW-0788">Thiol protease</keyword>